<dbReference type="RefSeq" id="WP_183641799.1">
    <property type="nucleotide sequence ID" value="NZ_JACHBL010000001.1"/>
</dbReference>
<dbReference type="Pfam" id="PF01420">
    <property type="entry name" value="Methylase_S"/>
    <property type="match status" value="2"/>
</dbReference>
<dbReference type="PANTHER" id="PTHR43140">
    <property type="entry name" value="TYPE-1 RESTRICTION ENZYME ECOKI SPECIFICITY PROTEIN"/>
    <property type="match status" value="1"/>
</dbReference>
<dbReference type="Proteomes" id="UP000523863">
    <property type="component" value="Unassembled WGS sequence"/>
</dbReference>
<feature type="domain" description="Type I restriction modification DNA specificity" evidence="5">
    <location>
        <begin position="18"/>
        <end position="183"/>
    </location>
</feature>
<protein>
    <submittedName>
        <fullName evidence="6">Type I restriction enzyme S subunit</fullName>
        <ecNumber evidence="6">3.1.21.3</ecNumber>
    </submittedName>
</protein>
<dbReference type="CDD" id="cd17266">
    <property type="entry name" value="RMtype1_S_Sau1132ORF3780P-TRD2-CR2_like"/>
    <property type="match status" value="1"/>
</dbReference>
<dbReference type="GO" id="GO:0009307">
    <property type="term" value="P:DNA restriction-modification system"/>
    <property type="evidence" value="ECO:0007669"/>
    <property type="project" value="UniProtKB-KW"/>
</dbReference>
<evidence type="ECO:0000313" key="7">
    <source>
        <dbReference type="Proteomes" id="UP000523863"/>
    </source>
</evidence>
<comment type="subunit">
    <text evidence="4">The methyltransferase is composed of M and S polypeptides.</text>
</comment>
<keyword evidence="2" id="KW-0680">Restriction system</keyword>
<evidence type="ECO:0000256" key="3">
    <source>
        <dbReference type="ARBA" id="ARBA00023125"/>
    </source>
</evidence>
<dbReference type="EC" id="3.1.21.3" evidence="6"/>
<accession>A0A7W9DB40</accession>
<keyword evidence="6" id="KW-0378">Hydrolase</keyword>
<evidence type="ECO:0000256" key="1">
    <source>
        <dbReference type="ARBA" id="ARBA00010923"/>
    </source>
</evidence>
<dbReference type="GO" id="GO:0009035">
    <property type="term" value="F:type I site-specific deoxyribonuclease activity"/>
    <property type="evidence" value="ECO:0007669"/>
    <property type="project" value="UniProtKB-EC"/>
</dbReference>
<comment type="similarity">
    <text evidence="1">Belongs to the type-I restriction system S methylase family.</text>
</comment>
<proteinExistence type="inferred from homology"/>
<dbReference type="Gene3D" id="3.90.220.20">
    <property type="entry name" value="DNA methylase specificity domains"/>
    <property type="match status" value="2"/>
</dbReference>
<evidence type="ECO:0000256" key="4">
    <source>
        <dbReference type="ARBA" id="ARBA00038652"/>
    </source>
</evidence>
<dbReference type="AlphaFoldDB" id="A0A7W9DB40"/>
<gene>
    <name evidence="6" type="ORF">BKA12_001388</name>
</gene>
<evidence type="ECO:0000256" key="2">
    <source>
        <dbReference type="ARBA" id="ARBA00022747"/>
    </source>
</evidence>
<dbReference type="GO" id="GO:0003677">
    <property type="term" value="F:DNA binding"/>
    <property type="evidence" value="ECO:0007669"/>
    <property type="project" value="UniProtKB-KW"/>
</dbReference>
<dbReference type="InterPro" id="IPR000055">
    <property type="entry name" value="Restrct_endonuc_typeI_TRD"/>
</dbReference>
<keyword evidence="7" id="KW-1185">Reference proteome</keyword>
<feature type="domain" description="Type I restriction modification DNA specificity" evidence="5">
    <location>
        <begin position="207"/>
        <end position="361"/>
    </location>
</feature>
<dbReference type="EMBL" id="JACHBL010000001">
    <property type="protein sequence ID" value="MBB5598308.1"/>
    <property type="molecule type" value="Genomic_DNA"/>
</dbReference>
<evidence type="ECO:0000313" key="6">
    <source>
        <dbReference type="EMBL" id="MBB5598308.1"/>
    </source>
</evidence>
<evidence type="ECO:0000259" key="5">
    <source>
        <dbReference type="Pfam" id="PF01420"/>
    </source>
</evidence>
<dbReference type="SUPFAM" id="SSF116734">
    <property type="entry name" value="DNA methylase specificity domain"/>
    <property type="match status" value="2"/>
</dbReference>
<reference evidence="6 7" key="1">
    <citation type="submission" date="2020-08" db="EMBL/GenBank/DDBJ databases">
        <title>Sequencing the genomes of 1000 actinobacteria strains.</title>
        <authorList>
            <person name="Klenk H.-P."/>
        </authorList>
    </citation>
    <scope>NUCLEOTIDE SEQUENCE [LARGE SCALE GENOMIC DNA]</scope>
    <source>
        <strain evidence="6 7">DSM 23694</strain>
    </source>
</reference>
<name>A0A7W9DB40_9MICC</name>
<dbReference type="InterPro" id="IPR044946">
    <property type="entry name" value="Restrct_endonuc_typeI_TRD_sf"/>
</dbReference>
<dbReference type="InterPro" id="IPR051212">
    <property type="entry name" value="Type-I_RE_S_subunit"/>
</dbReference>
<organism evidence="6 7">
    <name type="scientific">Neomicrococcus lactis</name>
    <dbReference type="NCBI Taxonomy" id="732241"/>
    <lineage>
        <taxon>Bacteria</taxon>
        <taxon>Bacillati</taxon>
        <taxon>Actinomycetota</taxon>
        <taxon>Actinomycetes</taxon>
        <taxon>Micrococcales</taxon>
        <taxon>Micrococcaceae</taxon>
        <taxon>Neomicrococcus</taxon>
    </lineage>
</organism>
<comment type="caution">
    <text evidence="6">The sequence shown here is derived from an EMBL/GenBank/DDBJ whole genome shotgun (WGS) entry which is preliminary data.</text>
</comment>
<dbReference type="PANTHER" id="PTHR43140:SF1">
    <property type="entry name" value="TYPE I RESTRICTION ENZYME ECOKI SPECIFICITY SUBUNIT"/>
    <property type="match status" value="1"/>
</dbReference>
<keyword evidence="3" id="KW-0238">DNA-binding</keyword>
<sequence>MSPIDELIESLCPNGVPFKSLGDCILSNTGGGTPSKASPEFWNGEIPWASVGDITSSNLKLAYTRQSITPVGLQNSSSHVIQPGSVVVAIKMSPGAMRVVAKPVAINQDIRGLVLQPDLDPYFLTYFFTTMSIVGNGTIVRSITSSELEKIKVPVPPLEVQQEIVRILDQFTQLEAELDAELEARRRQFSAYRKELLSTDFDELTRARIGDVLDLKAGKFISASEILPNADETHTIPCFGGGGLRGFVAEGNHEGDHVLIGRQGALCGNVKRSSGSFYATEHAVVVTPGSGIDLSWSYHLLTFMDLNRYASKSAQPGLAVGTLNQLEISIPSFEEQSRIGRILDSFESLTESMSNGLPAEIGARRKQYEYYRDKLLTFKELAA</sequence>